<accession>A0A1F6EDQ8</accession>
<dbReference type="AlphaFoldDB" id="A0A1F6EDQ8"/>
<dbReference type="SUPFAM" id="SSF53955">
    <property type="entry name" value="Lysozyme-like"/>
    <property type="match status" value="1"/>
</dbReference>
<protein>
    <recommendedName>
        <fullName evidence="3">Transglycosylase SLT domain-containing protein</fullName>
    </recommendedName>
</protein>
<evidence type="ECO:0000313" key="1">
    <source>
        <dbReference type="EMBL" id="OGG71809.1"/>
    </source>
</evidence>
<name>A0A1F6EDQ8_9BACT</name>
<sequence length="113" mass="12741">MSLDAESGLVFSRPVTVEDHVRAYFSDEPVLAEIAECESRFRHFDKNGKTLRGEKNPYDVGVMQINTLYHGKEAEELGLDLGDIGDNMAYARHLFEEQGTKPWNSSASCWNNS</sequence>
<comment type="caution">
    <text evidence="1">The sequence shown here is derived from an EMBL/GenBank/DDBJ whole genome shotgun (WGS) entry which is preliminary data.</text>
</comment>
<proteinExistence type="predicted"/>
<dbReference type="InterPro" id="IPR023346">
    <property type="entry name" value="Lysozyme-like_dom_sf"/>
</dbReference>
<reference evidence="1 2" key="1">
    <citation type="journal article" date="2016" name="Nat. Commun.">
        <title>Thousands of microbial genomes shed light on interconnected biogeochemical processes in an aquifer system.</title>
        <authorList>
            <person name="Anantharaman K."/>
            <person name="Brown C.T."/>
            <person name="Hug L.A."/>
            <person name="Sharon I."/>
            <person name="Castelle C.J."/>
            <person name="Probst A.J."/>
            <person name="Thomas B.C."/>
            <person name="Singh A."/>
            <person name="Wilkins M.J."/>
            <person name="Karaoz U."/>
            <person name="Brodie E.L."/>
            <person name="Williams K.H."/>
            <person name="Hubbard S.S."/>
            <person name="Banfield J.F."/>
        </authorList>
    </citation>
    <scope>NUCLEOTIDE SEQUENCE [LARGE SCALE GENOMIC DNA]</scope>
</reference>
<gene>
    <name evidence="1" type="ORF">A3A35_02715</name>
</gene>
<dbReference type="Proteomes" id="UP000179115">
    <property type="component" value="Unassembled WGS sequence"/>
</dbReference>
<evidence type="ECO:0000313" key="2">
    <source>
        <dbReference type="Proteomes" id="UP000179115"/>
    </source>
</evidence>
<evidence type="ECO:0008006" key="3">
    <source>
        <dbReference type="Google" id="ProtNLM"/>
    </source>
</evidence>
<dbReference type="EMBL" id="MFLV01000009">
    <property type="protein sequence ID" value="OGG71809.1"/>
    <property type="molecule type" value="Genomic_DNA"/>
</dbReference>
<organism evidence="1 2">
    <name type="scientific">Candidatus Kaiserbacteria bacterium RIFCSPLOWO2_01_FULL_51_21</name>
    <dbReference type="NCBI Taxonomy" id="1798508"/>
    <lineage>
        <taxon>Bacteria</taxon>
        <taxon>Candidatus Kaiseribacteriota</taxon>
    </lineage>
</organism>